<dbReference type="CDD" id="cd00383">
    <property type="entry name" value="trans_reg_C"/>
    <property type="match status" value="1"/>
</dbReference>
<evidence type="ECO:0000313" key="6">
    <source>
        <dbReference type="EMBL" id="ALS03001.1"/>
    </source>
</evidence>
<evidence type="ECO:0000256" key="4">
    <source>
        <dbReference type="PROSITE-ProRule" id="PRU01091"/>
    </source>
</evidence>
<dbReference type="EMBL" id="CP013614">
    <property type="protein sequence ID" value="ALS03001.1"/>
    <property type="molecule type" value="Genomic_DNA"/>
</dbReference>
<evidence type="ECO:0000256" key="1">
    <source>
        <dbReference type="ARBA" id="ARBA00023015"/>
    </source>
</evidence>
<feature type="DNA-binding region" description="OmpR/PhoB-type" evidence="4">
    <location>
        <begin position="132"/>
        <end position="233"/>
    </location>
</feature>
<dbReference type="KEGG" id="ess:ATZ33_16930"/>
<keyword evidence="3" id="KW-0804">Transcription</keyword>
<organism evidence="7 9">
    <name type="scientific">Enterococcus silesiacus</name>
    <dbReference type="NCBI Taxonomy" id="332949"/>
    <lineage>
        <taxon>Bacteria</taxon>
        <taxon>Bacillati</taxon>
        <taxon>Bacillota</taxon>
        <taxon>Bacilli</taxon>
        <taxon>Lactobacillales</taxon>
        <taxon>Enterococcaceae</taxon>
        <taxon>Enterococcus</taxon>
    </lineage>
</organism>
<evidence type="ECO:0000313" key="8">
    <source>
        <dbReference type="Proteomes" id="UP000065511"/>
    </source>
</evidence>
<evidence type="ECO:0000313" key="9">
    <source>
        <dbReference type="Proteomes" id="UP000183039"/>
    </source>
</evidence>
<dbReference type="EMBL" id="JXLC01000003">
    <property type="protein sequence ID" value="OJG92943.1"/>
    <property type="molecule type" value="Genomic_DNA"/>
</dbReference>
<dbReference type="InterPro" id="IPR001867">
    <property type="entry name" value="OmpR/PhoB-type_DNA-bd"/>
</dbReference>
<dbReference type="InterPro" id="IPR016032">
    <property type="entry name" value="Sig_transdc_resp-reg_C-effctor"/>
</dbReference>
<dbReference type="Gene3D" id="1.10.10.10">
    <property type="entry name" value="Winged helix-like DNA-binding domain superfamily/Winged helix DNA-binding domain"/>
    <property type="match status" value="1"/>
</dbReference>
<dbReference type="PROSITE" id="PS51755">
    <property type="entry name" value="OMPR_PHOB"/>
    <property type="match status" value="1"/>
</dbReference>
<dbReference type="RefSeq" id="WP_071876510.1">
    <property type="nucleotide sequence ID" value="NZ_JXLC01000003.1"/>
</dbReference>
<feature type="domain" description="OmpR/PhoB-type" evidence="5">
    <location>
        <begin position="132"/>
        <end position="233"/>
    </location>
</feature>
<protein>
    <recommendedName>
        <fullName evidence="5">OmpR/PhoB-type domain-containing protein</fullName>
    </recommendedName>
</protein>
<gene>
    <name evidence="6" type="ORF">ATZ33_16930</name>
    <name evidence="7" type="ORF">RV15_GL002077</name>
</gene>
<dbReference type="Proteomes" id="UP000065511">
    <property type="component" value="Chromosome"/>
</dbReference>
<dbReference type="AlphaFoldDB" id="A0A0S3KG23"/>
<dbReference type="Pfam" id="PF00486">
    <property type="entry name" value="Trans_reg_C"/>
    <property type="match status" value="1"/>
</dbReference>
<keyword evidence="8" id="KW-1185">Reference proteome</keyword>
<proteinExistence type="predicted"/>
<name>A0A0S3KG23_9ENTE</name>
<dbReference type="Proteomes" id="UP000183039">
    <property type="component" value="Unassembled WGS sequence"/>
</dbReference>
<reference evidence="6 8" key="2">
    <citation type="submission" date="2015-12" db="EMBL/GenBank/DDBJ databases">
        <authorList>
            <person name="Lauer A."/>
            <person name="Humrighouse B."/>
            <person name="Loparev V."/>
            <person name="Shewmaker P.L."/>
            <person name="Whitney A.M."/>
            <person name="McLaughlin R.W."/>
        </authorList>
    </citation>
    <scope>NUCLEOTIDE SEQUENCE [LARGE SCALE GENOMIC DNA]</scope>
    <source>
        <strain evidence="6 8">LMG 23085</strain>
    </source>
</reference>
<dbReference type="GO" id="GO:0000160">
    <property type="term" value="P:phosphorelay signal transduction system"/>
    <property type="evidence" value="ECO:0007669"/>
    <property type="project" value="InterPro"/>
</dbReference>
<dbReference type="InterPro" id="IPR036388">
    <property type="entry name" value="WH-like_DNA-bd_sf"/>
</dbReference>
<evidence type="ECO:0000256" key="3">
    <source>
        <dbReference type="ARBA" id="ARBA00023163"/>
    </source>
</evidence>
<dbReference type="OrthoDB" id="9787103at2"/>
<dbReference type="GO" id="GO:0006355">
    <property type="term" value="P:regulation of DNA-templated transcription"/>
    <property type="evidence" value="ECO:0007669"/>
    <property type="project" value="InterPro"/>
</dbReference>
<accession>A0A0S3KG23</accession>
<evidence type="ECO:0000259" key="5">
    <source>
        <dbReference type="PROSITE" id="PS51755"/>
    </source>
</evidence>
<sequence>MFNLGIISNAGENSNHFEEVLKQHQYRIMTLNVHNYLEEINKVDAVIIKEDTDIAQTCRFILDSRNNSDALIYVYSMDQSDNNRYLYLQLGADGVCKEGTEMEVLPILLNNAIKRMKSKKIIRKIEMKPQNNDGIKNSTLEMIPENFSVLLNGYEEVNMTKLEYIILDALYRNAGKAMSYKEIANIAWRDQESEIQKYRVANVIFHVREKIEKKDSKIQFIKTIRSKGYMLDAQALDG</sequence>
<keyword evidence="2 4" id="KW-0238">DNA-binding</keyword>
<evidence type="ECO:0000256" key="2">
    <source>
        <dbReference type="ARBA" id="ARBA00023125"/>
    </source>
</evidence>
<evidence type="ECO:0000313" key="7">
    <source>
        <dbReference type="EMBL" id="OJG92943.1"/>
    </source>
</evidence>
<reference evidence="7 9" key="1">
    <citation type="submission" date="2014-12" db="EMBL/GenBank/DDBJ databases">
        <title>Draft genome sequences of 29 type strains of Enterococci.</title>
        <authorList>
            <person name="Zhong Z."/>
            <person name="Sun Z."/>
            <person name="Liu W."/>
            <person name="Zhang W."/>
            <person name="Zhang H."/>
        </authorList>
    </citation>
    <scope>NUCLEOTIDE SEQUENCE [LARGE SCALE GENOMIC DNA]</scope>
    <source>
        <strain evidence="7 9">DSM 22801</strain>
    </source>
</reference>
<dbReference type="GO" id="GO:0003677">
    <property type="term" value="F:DNA binding"/>
    <property type="evidence" value="ECO:0007669"/>
    <property type="project" value="UniProtKB-UniRule"/>
</dbReference>
<dbReference type="SMART" id="SM00862">
    <property type="entry name" value="Trans_reg_C"/>
    <property type="match status" value="1"/>
</dbReference>
<keyword evidence="1" id="KW-0805">Transcription regulation</keyword>
<dbReference type="SUPFAM" id="SSF46894">
    <property type="entry name" value="C-terminal effector domain of the bipartite response regulators"/>
    <property type="match status" value="1"/>
</dbReference>